<keyword evidence="2 6" id="KW-0808">Transferase</keyword>
<feature type="binding site" evidence="4">
    <location>
        <position position="183"/>
    </location>
    <ligand>
        <name>substrate</name>
    </ligand>
</feature>
<dbReference type="RefSeq" id="WP_143987982.1">
    <property type="nucleotide sequence ID" value="NZ_CP041692.1"/>
</dbReference>
<feature type="binding site" evidence="5">
    <location>
        <position position="213"/>
    </location>
    <ligand>
        <name>UTP</name>
        <dbReference type="ChEBI" id="CHEBI:46398"/>
    </ligand>
</feature>
<dbReference type="CDD" id="cd00897">
    <property type="entry name" value="UGPase_euk"/>
    <property type="match status" value="1"/>
</dbReference>
<gene>
    <name evidence="6" type="ORF">FOE78_20930</name>
</gene>
<dbReference type="EMBL" id="CP041692">
    <property type="protein sequence ID" value="QDP98035.1"/>
    <property type="molecule type" value="Genomic_DNA"/>
</dbReference>
<dbReference type="GO" id="GO:0006011">
    <property type="term" value="P:UDP-alpha-D-glucose metabolic process"/>
    <property type="evidence" value="ECO:0007669"/>
    <property type="project" value="InterPro"/>
</dbReference>
<dbReference type="OrthoDB" id="9804758at2"/>
<evidence type="ECO:0000256" key="3">
    <source>
        <dbReference type="ARBA" id="ARBA00022695"/>
    </source>
</evidence>
<keyword evidence="3 6" id="KW-0548">Nucleotidyltransferase</keyword>
<evidence type="ECO:0000256" key="4">
    <source>
        <dbReference type="PIRSR" id="PIRSR000806-1"/>
    </source>
</evidence>
<evidence type="ECO:0000256" key="1">
    <source>
        <dbReference type="ARBA" id="ARBA00010401"/>
    </source>
</evidence>
<evidence type="ECO:0000256" key="2">
    <source>
        <dbReference type="ARBA" id="ARBA00022679"/>
    </source>
</evidence>
<evidence type="ECO:0000313" key="7">
    <source>
        <dbReference type="Proteomes" id="UP000319263"/>
    </source>
</evidence>
<dbReference type="InterPro" id="IPR016267">
    <property type="entry name" value="UDPGP_trans"/>
</dbReference>
<dbReference type="AlphaFoldDB" id="A0A516Q3N0"/>
<comment type="similarity">
    <text evidence="1">Belongs to the UDPGP type 1 family.</text>
</comment>
<protein>
    <submittedName>
        <fullName evidence="6">UTP--glucose-1-phosphate uridylyltransferase</fullName>
    </submittedName>
</protein>
<feature type="binding site" evidence="5">
    <location>
        <position position="360"/>
    </location>
    <ligand>
        <name>UTP</name>
        <dbReference type="ChEBI" id="CHEBI:46398"/>
    </ligand>
</feature>
<dbReference type="Gene3D" id="2.160.10.10">
    <property type="entry name" value="Hexapeptide repeat proteins"/>
    <property type="match status" value="1"/>
</dbReference>
<dbReference type="Gene3D" id="3.90.550.10">
    <property type="entry name" value="Spore Coat Polysaccharide Biosynthesis Protein SpsA, Chain A"/>
    <property type="match status" value="1"/>
</dbReference>
<organism evidence="6 7">
    <name type="scientific">Microlunatus elymi</name>
    <dbReference type="NCBI Taxonomy" id="2596828"/>
    <lineage>
        <taxon>Bacteria</taxon>
        <taxon>Bacillati</taxon>
        <taxon>Actinomycetota</taxon>
        <taxon>Actinomycetes</taxon>
        <taxon>Propionibacteriales</taxon>
        <taxon>Propionibacteriaceae</taxon>
        <taxon>Microlunatus</taxon>
    </lineage>
</organism>
<name>A0A516Q3N0_9ACTN</name>
<keyword evidence="7" id="KW-1185">Reference proteome</keyword>
<dbReference type="PANTHER" id="PTHR43511">
    <property type="match status" value="1"/>
</dbReference>
<dbReference type="GO" id="GO:0003983">
    <property type="term" value="F:UTP:glucose-1-phosphate uridylyltransferase activity"/>
    <property type="evidence" value="ECO:0007669"/>
    <property type="project" value="InterPro"/>
</dbReference>
<dbReference type="InterPro" id="IPR002618">
    <property type="entry name" value="UDPGP_fam"/>
</dbReference>
<sequence>MSGLTLAREKMAAAGVAPEAIEVFDHYYRQLESGATGLIPEDTIAPLTDPDELADTAISEGHQRAALSQTVMIKLNGGLGTSMGMENAKSLLPVRDGKSFLDLIVAQVKAARKTYDVPLPLIFMNSFRTRDDTLEALKPYKKLAVDGLPLDFLQNREPKLLASDLTPVEWPADPSLEWCPPGHGDLYTALLASGVLQQLIDAGYRYASVSNSDNLGAAPNAAIAGWFADSRAPYAAELCRRTKADLKGGHLAIRKSDGRLILRDTAQTPEDELSYFTDEHRHPYFHTNNLWFDLRALQRTLAERKGVLGLPLIKNVKNVDPSDSSSPEVIQVESAMGAAIEVFQGATAIVVGRERFLPVKTTNDLLLLRSDSYTVGADGKINKSVPEAPLIKLDSRYYKKIADFDARFPAGPPSLQQAKSLTVEGDWTFGSGVRVEGAVKLTDTGEPQTIADNAVIE</sequence>
<accession>A0A516Q3N0</accession>
<evidence type="ECO:0000313" key="6">
    <source>
        <dbReference type="EMBL" id="QDP98035.1"/>
    </source>
</evidence>
<evidence type="ECO:0000256" key="5">
    <source>
        <dbReference type="PIRSR" id="PIRSR000806-2"/>
    </source>
</evidence>
<dbReference type="Proteomes" id="UP000319263">
    <property type="component" value="Chromosome"/>
</dbReference>
<dbReference type="PIRSF" id="PIRSF000806">
    <property type="entry name" value="UDPGP"/>
    <property type="match status" value="1"/>
</dbReference>
<dbReference type="InterPro" id="IPR029044">
    <property type="entry name" value="Nucleotide-diphossugar_trans"/>
</dbReference>
<dbReference type="KEGG" id="mik:FOE78_20930"/>
<dbReference type="Pfam" id="PF01704">
    <property type="entry name" value="UDPGP"/>
    <property type="match status" value="1"/>
</dbReference>
<reference evidence="6 7" key="1">
    <citation type="submission" date="2019-07" db="EMBL/GenBank/DDBJ databases">
        <title>Microlunatus dokdonensis sp. nov. isolated from the rhizospheric soil of the wild plant Elymus tsukushiensis.</title>
        <authorList>
            <person name="Ghim S.-Y."/>
            <person name="Hwang Y.-J."/>
            <person name="Son J.-S."/>
            <person name="Shin J.-H."/>
        </authorList>
    </citation>
    <scope>NUCLEOTIDE SEQUENCE [LARGE SCALE GENOMIC DNA]</scope>
    <source>
        <strain evidence="6 7">KUDC0627</strain>
    </source>
</reference>
<feature type="binding site" evidence="5">
    <location>
        <position position="182"/>
    </location>
    <ligand>
        <name>UTP</name>
        <dbReference type="ChEBI" id="CHEBI:46398"/>
    </ligand>
</feature>
<feature type="binding site" evidence="5">
    <location>
        <position position="154"/>
    </location>
    <ligand>
        <name>UTP</name>
        <dbReference type="ChEBI" id="CHEBI:46398"/>
    </ligand>
</feature>
<proteinExistence type="inferred from homology"/>
<feature type="binding site" evidence="5">
    <location>
        <position position="89"/>
    </location>
    <ligand>
        <name>UTP</name>
        <dbReference type="ChEBI" id="CHEBI:46398"/>
    </ligand>
</feature>
<dbReference type="SUPFAM" id="SSF53448">
    <property type="entry name" value="Nucleotide-diphospho-sugar transferases"/>
    <property type="match status" value="1"/>
</dbReference>